<evidence type="ECO:0008006" key="3">
    <source>
        <dbReference type="Google" id="ProtNLM"/>
    </source>
</evidence>
<protein>
    <recommendedName>
        <fullName evidence="3">Holliday junction resolvase</fullName>
    </recommendedName>
</protein>
<evidence type="ECO:0000313" key="2">
    <source>
        <dbReference type="Proteomes" id="UP000217676"/>
    </source>
</evidence>
<keyword evidence="2" id="KW-1185">Reference proteome</keyword>
<dbReference type="Proteomes" id="UP000217676">
    <property type="component" value="Chromosome"/>
</dbReference>
<evidence type="ECO:0000313" key="1">
    <source>
        <dbReference type="EMBL" id="BAU83109.1"/>
    </source>
</evidence>
<organism evidence="1 2">
    <name type="scientific">Streptomyces laurentii</name>
    <dbReference type="NCBI Taxonomy" id="39478"/>
    <lineage>
        <taxon>Bacteria</taxon>
        <taxon>Bacillati</taxon>
        <taxon>Actinomycetota</taxon>
        <taxon>Actinomycetes</taxon>
        <taxon>Kitasatosporales</taxon>
        <taxon>Streptomycetaceae</taxon>
        <taxon>Streptomyces</taxon>
    </lineage>
</organism>
<dbReference type="KEGG" id="slau:SLA_2176"/>
<dbReference type="AlphaFoldDB" id="A0A160NWL3"/>
<gene>
    <name evidence="1" type="ORF">SLA_2176</name>
</gene>
<reference evidence="1 2" key="1">
    <citation type="journal article" date="2016" name="Genome Announc.">
        <title>Complete Genome Sequence of Thiostrepton-Producing Streptomyces laurentii ATCC 31255.</title>
        <authorList>
            <person name="Doi K."/>
            <person name="Fujino Y."/>
            <person name="Nagayoshi Y."/>
            <person name="Ohshima T."/>
            <person name="Ogata S."/>
        </authorList>
    </citation>
    <scope>NUCLEOTIDE SEQUENCE [LARGE SCALE GENOMIC DNA]</scope>
    <source>
        <strain evidence="1 2">ATCC 31255</strain>
    </source>
</reference>
<accession>A0A160NWL3</accession>
<proteinExistence type="predicted"/>
<name>A0A160NWL3_STRLU</name>
<sequence length="175" mass="19362">MANPNKARGTAWESSVRDFLNRFLGLVDEHGSFWDPYDGLNVRRAAQEGARDVGDIHAAPFILECKDVKNPAVPTWLRQATVEAGHAGFPYGVVVHKTRRAPVSSGRVHFSVATWTRVRLALGHTSRTMAELYGCTATVRGLDTGRWYVSMSLLDFAALLGDYRTRHAGVPRAVR</sequence>
<dbReference type="EMBL" id="AP017424">
    <property type="protein sequence ID" value="BAU83109.1"/>
    <property type="molecule type" value="Genomic_DNA"/>
</dbReference>